<accession>A0A3E0WH74</accession>
<keyword evidence="1" id="KW-1133">Transmembrane helix</keyword>
<keyword evidence="1" id="KW-0812">Transmembrane</keyword>
<keyword evidence="1" id="KW-0472">Membrane</keyword>
<reference evidence="2 3" key="1">
    <citation type="submission" date="2017-05" db="EMBL/GenBank/DDBJ databases">
        <title>Virgibacillus sp. AK90 isolated from a saltern of Kakinada, India.</title>
        <authorList>
            <person name="Gupta V."/>
            <person name="Sidhu C."/>
            <person name="Korpole S."/>
            <person name="Pinnaka A.K."/>
        </authorList>
    </citation>
    <scope>NUCLEOTIDE SEQUENCE [LARGE SCALE GENOMIC DNA]</scope>
    <source>
        <strain evidence="2 3">AK90</strain>
    </source>
</reference>
<protein>
    <submittedName>
        <fullName evidence="2">Uncharacterized protein</fullName>
    </submittedName>
</protein>
<dbReference type="EMBL" id="NFZX01000069">
    <property type="protein sequence ID" value="RFA32312.1"/>
    <property type="molecule type" value="Genomic_DNA"/>
</dbReference>
<dbReference type="Proteomes" id="UP000256488">
    <property type="component" value="Unassembled WGS sequence"/>
</dbReference>
<gene>
    <name evidence="2" type="ORF">CAI16_18350</name>
</gene>
<name>A0A3E0WH74_9BACI</name>
<comment type="caution">
    <text evidence="2">The sequence shown here is derived from an EMBL/GenBank/DDBJ whole genome shotgun (WGS) entry which is preliminary data.</text>
</comment>
<dbReference type="AlphaFoldDB" id="A0A3E0WH74"/>
<organism evidence="2 3">
    <name type="scientific">Virgibacillus dokdonensis</name>
    <dbReference type="NCBI Taxonomy" id="302167"/>
    <lineage>
        <taxon>Bacteria</taxon>
        <taxon>Bacillati</taxon>
        <taxon>Bacillota</taxon>
        <taxon>Bacilli</taxon>
        <taxon>Bacillales</taxon>
        <taxon>Bacillaceae</taxon>
        <taxon>Virgibacillus</taxon>
    </lineage>
</organism>
<proteinExistence type="predicted"/>
<feature type="transmembrane region" description="Helical" evidence="1">
    <location>
        <begin position="49"/>
        <end position="69"/>
    </location>
</feature>
<evidence type="ECO:0000256" key="1">
    <source>
        <dbReference type="SAM" id="Phobius"/>
    </source>
</evidence>
<evidence type="ECO:0000313" key="3">
    <source>
        <dbReference type="Proteomes" id="UP000256488"/>
    </source>
</evidence>
<evidence type="ECO:0000313" key="2">
    <source>
        <dbReference type="EMBL" id="RFA32312.1"/>
    </source>
</evidence>
<sequence>MVMAAPFFMEPFFSITLKPFQRRLYLLFFACGLAKLIAGLLSIPFPSNGWYIVLIVSLLLLAAFMMRMVKKFRRENEKD</sequence>
<feature type="transmembrane region" description="Helical" evidence="1">
    <location>
        <begin position="24"/>
        <end position="43"/>
    </location>
</feature>